<organism evidence="2 3">
    <name type="scientific">Dictyobacter aurantiacus</name>
    <dbReference type="NCBI Taxonomy" id="1936993"/>
    <lineage>
        <taxon>Bacteria</taxon>
        <taxon>Bacillati</taxon>
        <taxon>Chloroflexota</taxon>
        <taxon>Ktedonobacteria</taxon>
        <taxon>Ktedonobacterales</taxon>
        <taxon>Dictyobacteraceae</taxon>
        <taxon>Dictyobacter</taxon>
    </lineage>
</organism>
<comment type="caution">
    <text evidence="2">The sequence shown here is derived from an EMBL/GenBank/DDBJ whole genome shotgun (WGS) entry which is preliminary data.</text>
</comment>
<dbReference type="OrthoDB" id="141860at2"/>
<dbReference type="Proteomes" id="UP000287224">
    <property type="component" value="Unassembled WGS sequence"/>
</dbReference>
<name>A0A401ZJ81_9CHLR</name>
<dbReference type="EMBL" id="BIFQ01000001">
    <property type="protein sequence ID" value="GCE06902.1"/>
    <property type="molecule type" value="Genomic_DNA"/>
</dbReference>
<sequence>MVLSKRLLPPYRRLTLTARFSGLLVLAVVLPLIITVVASEFSLRPTLIAQASDQMGTDASSHAQAIDALLIARLQDLQYISQYKAIKRFLAGDATYRDQALNEMAVGNHLDPHYGNWTLFDATGNLVLSYPGALDRGQDKIPLPMLARLQNHSNSLISDVHLDTRTQMAYVDMYTLITSEQNNLVGFGRATFLLNDIWTAVNNENSAAPGSYAMILDGNGVRIAYTNPDKTLTTFPAPLFKPVGNLLPVVQQQVKDENLYGNSLNAVRPLGDPSLANMQQDPNWPAAFNFTPATKTEDYQAYQVKTHVVPWTYIVLRPTSTITSAADRQNLYLYLIAAVVMVIAALVGMLVGRTITRPILSSVNSLVSSSEMLNTLASREQVTATEQKWIVESSQTALQSVQYYTEATSVAARKLDEIGEDLRRNWNRNDPRLAAQRLNEILSAAHYIEKVSEHQDKSNQSLGTAIRIATQVTDQLIAGATSASEASIQLQEVIRQLRQVVGGNK</sequence>
<keyword evidence="1" id="KW-0812">Transmembrane</keyword>
<keyword evidence="3" id="KW-1185">Reference proteome</keyword>
<keyword evidence="1" id="KW-1133">Transmembrane helix</keyword>
<evidence type="ECO:0000256" key="1">
    <source>
        <dbReference type="SAM" id="Phobius"/>
    </source>
</evidence>
<gene>
    <name evidence="2" type="ORF">KDAU_42310</name>
</gene>
<evidence type="ECO:0000313" key="3">
    <source>
        <dbReference type="Proteomes" id="UP000287224"/>
    </source>
</evidence>
<evidence type="ECO:0000313" key="2">
    <source>
        <dbReference type="EMBL" id="GCE06902.1"/>
    </source>
</evidence>
<reference evidence="3" key="1">
    <citation type="submission" date="2018-12" db="EMBL/GenBank/DDBJ databases">
        <title>Tengunoibacter tsumagoiensis gen. nov., sp. nov., Dictyobacter kobayashii sp. nov., D. alpinus sp. nov., and D. joshuensis sp. nov. and description of Dictyobacteraceae fam. nov. within the order Ktedonobacterales isolated from Tengu-no-mugimeshi.</title>
        <authorList>
            <person name="Wang C.M."/>
            <person name="Zheng Y."/>
            <person name="Sakai Y."/>
            <person name="Toyoda A."/>
            <person name="Minakuchi Y."/>
            <person name="Abe K."/>
            <person name="Yokota A."/>
            <person name="Yabe S."/>
        </authorList>
    </citation>
    <scope>NUCLEOTIDE SEQUENCE [LARGE SCALE GENOMIC DNA]</scope>
    <source>
        <strain evidence="3">S-27</strain>
    </source>
</reference>
<evidence type="ECO:0008006" key="4">
    <source>
        <dbReference type="Google" id="ProtNLM"/>
    </source>
</evidence>
<protein>
    <recommendedName>
        <fullName evidence="4">Cache domain-containing protein</fullName>
    </recommendedName>
</protein>
<feature type="transmembrane region" description="Helical" evidence="1">
    <location>
        <begin position="331"/>
        <end position="351"/>
    </location>
</feature>
<accession>A0A401ZJ81</accession>
<keyword evidence="1" id="KW-0472">Membrane</keyword>
<proteinExistence type="predicted"/>
<dbReference type="AlphaFoldDB" id="A0A401ZJ81"/>
<dbReference type="RefSeq" id="WP_126597788.1">
    <property type="nucleotide sequence ID" value="NZ_BIFQ01000001.1"/>
</dbReference>